<dbReference type="Proteomes" id="UP000607653">
    <property type="component" value="Unassembled WGS sequence"/>
</dbReference>
<dbReference type="InterPro" id="IPR039928">
    <property type="entry name" value="LNK"/>
</dbReference>
<gene>
    <name evidence="3" type="ORF">HUJ06_001085</name>
</gene>
<dbReference type="EMBL" id="DUZY01000006">
    <property type="protein sequence ID" value="DAD42855.1"/>
    <property type="molecule type" value="Genomic_DNA"/>
</dbReference>
<keyword evidence="2" id="KW-0732">Signal</keyword>
<keyword evidence="4" id="KW-1185">Reference proteome</keyword>
<evidence type="ECO:0000256" key="2">
    <source>
        <dbReference type="SAM" id="SignalP"/>
    </source>
</evidence>
<dbReference type="GO" id="GO:0007623">
    <property type="term" value="P:circadian rhythm"/>
    <property type="evidence" value="ECO:0007669"/>
    <property type="project" value="InterPro"/>
</dbReference>
<dbReference type="PANTHER" id="PTHR33334:SF5">
    <property type="entry name" value="PROTEIN LNK2"/>
    <property type="match status" value="1"/>
</dbReference>
<dbReference type="PANTHER" id="PTHR33334">
    <property type="entry name" value="PROTEIN LNK1"/>
    <property type="match status" value="1"/>
</dbReference>
<feature type="region of interest" description="Disordered" evidence="1">
    <location>
        <begin position="90"/>
        <end position="126"/>
    </location>
</feature>
<evidence type="ECO:0000313" key="4">
    <source>
        <dbReference type="Proteomes" id="UP000607653"/>
    </source>
</evidence>
<feature type="signal peptide" evidence="2">
    <location>
        <begin position="1"/>
        <end position="20"/>
    </location>
</feature>
<accession>A0A822ZHF4</accession>
<protein>
    <recommendedName>
        <fullName evidence="5">Protein LNK4-like</fullName>
    </recommendedName>
</protein>
<feature type="compositionally biased region" description="Basic and acidic residues" evidence="1">
    <location>
        <begin position="111"/>
        <end position="124"/>
    </location>
</feature>
<name>A0A822ZHF4_NELNU</name>
<organism evidence="3 4">
    <name type="scientific">Nelumbo nucifera</name>
    <name type="common">Sacred lotus</name>
    <dbReference type="NCBI Taxonomy" id="4432"/>
    <lineage>
        <taxon>Eukaryota</taxon>
        <taxon>Viridiplantae</taxon>
        <taxon>Streptophyta</taxon>
        <taxon>Embryophyta</taxon>
        <taxon>Tracheophyta</taxon>
        <taxon>Spermatophyta</taxon>
        <taxon>Magnoliopsida</taxon>
        <taxon>Proteales</taxon>
        <taxon>Nelumbonaceae</taxon>
        <taxon>Nelumbo</taxon>
    </lineage>
</organism>
<proteinExistence type="predicted"/>
<sequence>MGPLSVIIFLSLFFLDKDMDWYILGGYDDPIDPKHQGPIDRFPLQNYHSQSGVATLNGFASTNKYGIGMTNLTREELGLDGKFIHNEGENGIYGQSSSGSSSCRGYPMVDNNRENPEASLDRRKVPCGRPDYQLEGLTGTNRMDDIFLSLLMEQNLSNMENLASPASTFSESECSMIPFHDFLMDMIANSQCISKDLSGQCNSMNQKTHAFPPSTIWNRVMNNSYFPRPSNLEQAKDFSMKKAPLDTILNPGEICSPYKADGHLDVENSVEESVLQELKVVITQLTKQTRICFRDALYRLANSNRQQHMLPDGETYVDNTSSETFGELSRFGRMTPPELGKSFVDRTIENLLFNTLNCTGPNHFSQHQQTLEENLWLQLDHSTIA</sequence>
<dbReference type="AlphaFoldDB" id="A0A822ZHF4"/>
<reference evidence="3 4" key="1">
    <citation type="journal article" date="2020" name="Mol. Biol. Evol.">
        <title>Distinct Expression and Methylation Patterns for Genes with Different Fates following a Single Whole-Genome Duplication in Flowering Plants.</title>
        <authorList>
            <person name="Shi T."/>
            <person name="Rahmani R.S."/>
            <person name="Gugger P.F."/>
            <person name="Wang M."/>
            <person name="Li H."/>
            <person name="Zhang Y."/>
            <person name="Li Z."/>
            <person name="Wang Q."/>
            <person name="Van de Peer Y."/>
            <person name="Marchal K."/>
            <person name="Chen J."/>
        </authorList>
    </citation>
    <scope>NUCLEOTIDE SEQUENCE [LARGE SCALE GENOMIC DNA]</scope>
    <source>
        <tissue evidence="3">Leaf</tissue>
    </source>
</reference>
<feature type="chain" id="PRO_5033027856" description="Protein LNK4-like" evidence="2">
    <location>
        <begin position="21"/>
        <end position="385"/>
    </location>
</feature>
<dbReference type="GO" id="GO:0006355">
    <property type="term" value="P:regulation of DNA-templated transcription"/>
    <property type="evidence" value="ECO:0007669"/>
    <property type="project" value="InterPro"/>
</dbReference>
<evidence type="ECO:0000256" key="1">
    <source>
        <dbReference type="SAM" id="MobiDB-lite"/>
    </source>
</evidence>
<evidence type="ECO:0000313" key="3">
    <source>
        <dbReference type="EMBL" id="DAD42855.1"/>
    </source>
</evidence>
<comment type="caution">
    <text evidence="3">The sequence shown here is derived from an EMBL/GenBank/DDBJ whole genome shotgun (WGS) entry which is preliminary data.</text>
</comment>
<evidence type="ECO:0008006" key="5">
    <source>
        <dbReference type="Google" id="ProtNLM"/>
    </source>
</evidence>